<evidence type="ECO:0000313" key="5">
    <source>
        <dbReference type="EMBL" id="KYK57081.1"/>
    </source>
</evidence>
<dbReference type="SUPFAM" id="SSF51735">
    <property type="entry name" value="NAD(P)-binding Rossmann-fold domains"/>
    <property type="match status" value="1"/>
</dbReference>
<dbReference type="STRING" id="98403.A0A151GJ68"/>
<dbReference type="EMBL" id="LAYC01000002">
    <property type="protein sequence ID" value="KYK57081.1"/>
    <property type="molecule type" value="Genomic_DNA"/>
</dbReference>
<keyword evidence="3" id="KW-0521">NADP</keyword>
<dbReference type="Proteomes" id="UP000076580">
    <property type="component" value="Chromosome 02"/>
</dbReference>
<dbReference type="Pfam" id="PF23562">
    <property type="entry name" value="AMP-binding_C_3"/>
    <property type="match status" value="1"/>
</dbReference>
<keyword evidence="2" id="KW-0597">Phosphoprotein</keyword>
<dbReference type="PROSITE" id="PS00012">
    <property type="entry name" value="PHOSPHOPANTETHEINE"/>
    <property type="match status" value="1"/>
</dbReference>
<dbReference type="InterPro" id="IPR051414">
    <property type="entry name" value="Adenylate-forming_Reductase"/>
</dbReference>
<protein>
    <submittedName>
        <fullName evidence="5">NRPS-like enzyme</fullName>
    </submittedName>
</protein>
<dbReference type="InterPro" id="IPR020806">
    <property type="entry name" value="PKS_PP-bd"/>
</dbReference>
<proteinExistence type="predicted"/>
<reference evidence="5 6" key="1">
    <citation type="journal article" date="2016" name="Sci. Rep.">
        <title>Insights into Adaptations to a Near-Obligate Nematode Endoparasitic Lifestyle from the Finished Genome of Drechmeria coniospora.</title>
        <authorList>
            <person name="Zhang L."/>
            <person name="Zhou Z."/>
            <person name="Guo Q."/>
            <person name="Fokkens L."/>
            <person name="Miskei M."/>
            <person name="Pocsi I."/>
            <person name="Zhang W."/>
            <person name="Chen M."/>
            <person name="Wang L."/>
            <person name="Sun Y."/>
            <person name="Donzelli B.G."/>
            <person name="Gibson D.M."/>
            <person name="Nelson D.R."/>
            <person name="Luo J.G."/>
            <person name="Rep M."/>
            <person name="Liu H."/>
            <person name="Yang S."/>
            <person name="Wang J."/>
            <person name="Krasnoff S.B."/>
            <person name="Xu Y."/>
            <person name="Molnar I."/>
            <person name="Lin M."/>
        </authorList>
    </citation>
    <scope>NUCLEOTIDE SEQUENCE [LARGE SCALE GENOMIC DNA]</scope>
    <source>
        <strain evidence="5 6">ARSEF 6962</strain>
    </source>
</reference>
<dbReference type="Pfam" id="PF00501">
    <property type="entry name" value="AMP-binding"/>
    <property type="match status" value="1"/>
</dbReference>
<organism evidence="5 6">
    <name type="scientific">Drechmeria coniospora</name>
    <name type="common">Nematophagous fungus</name>
    <name type="synonym">Meria coniospora</name>
    <dbReference type="NCBI Taxonomy" id="98403"/>
    <lineage>
        <taxon>Eukaryota</taxon>
        <taxon>Fungi</taxon>
        <taxon>Dikarya</taxon>
        <taxon>Ascomycota</taxon>
        <taxon>Pezizomycotina</taxon>
        <taxon>Sordariomycetes</taxon>
        <taxon>Hypocreomycetidae</taxon>
        <taxon>Hypocreales</taxon>
        <taxon>Ophiocordycipitaceae</taxon>
        <taxon>Drechmeria</taxon>
    </lineage>
</organism>
<dbReference type="InterPro" id="IPR000873">
    <property type="entry name" value="AMP-dep_synth/lig_dom"/>
</dbReference>
<dbReference type="SUPFAM" id="SSF47336">
    <property type="entry name" value="ACP-like"/>
    <property type="match status" value="1"/>
</dbReference>
<dbReference type="RefSeq" id="XP_040656433.1">
    <property type="nucleotide sequence ID" value="XM_040801400.1"/>
</dbReference>
<dbReference type="InterPro" id="IPR013120">
    <property type="entry name" value="FAR_NAD-bd"/>
</dbReference>
<dbReference type="InterPro" id="IPR036736">
    <property type="entry name" value="ACP-like_sf"/>
</dbReference>
<dbReference type="Pfam" id="PF00550">
    <property type="entry name" value="PP-binding"/>
    <property type="match status" value="1"/>
</dbReference>
<dbReference type="InterPro" id="IPR036291">
    <property type="entry name" value="NAD(P)-bd_dom_sf"/>
</dbReference>
<dbReference type="SMART" id="SM00823">
    <property type="entry name" value="PKS_PP"/>
    <property type="match status" value="1"/>
</dbReference>
<dbReference type="PANTHER" id="PTHR43439:SF2">
    <property type="entry name" value="ENZYME, PUTATIVE (JCVI)-RELATED"/>
    <property type="match status" value="1"/>
</dbReference>
<dbReference type="PROSITE" id="PS00455">
    <property type="entry name" value="AMP_BINDING"/>
    <property type="match status" value="1"/>
</dbReference>
<dbReference type="InParanoid" id="A0A151GJ68"/>
<dbReference type="Gene3D" id="1.10.1200.10">
    <property type="entry name" value="ACP-like"/>
    <property type="match status" value="1"/>
</dbReference>
<dbReference type="SUPFAM" id="SSF56801">
    <property type="entry name" value="Acetyl-CoA synthetase-like"/>
    <property type="match status" value="1"/>
</dbReference>
<dbReference type="InterPro" id="IPR009081">
    <property type="entry name" value="PP-bd_ACP"/>
</dbReference>
<evidence type="ECO:0000256" key="3">
    <source>
        <dbReference type="ARBA" id="ARBA00022857"/>
    </source>
</evidence>
<dbReference type="AlphaFoldDB" id="A0A151GJ68"/>
<evidence type="ECO:0000256" key="2">
    <source>
        <dbReference type="ARBA" id="ARBA00022553"/>
    </source>
</evidence>
<dbReference type="InterPro" id="IPR006162">
    <property type="entry name" value="Ppantetheine_attach_site"/>
</dbReference>
<dbReference type="Gene3D" id="3.40.50.720">
    <property type="entry name" value="NAD(P)-binding Rossmann-like Domain"/>
    <property type="match status" value="1"/>
</dbReference>
<evidence type="ECO:0000313" key="6">
    <source>
        <dbReference type="Proteomes" id="UP000076580"/>
    </source>
</evidence>
<dbReference type="InterPro" id="IPR020845">
    <property type="entry name" value="AMP-binding_CS"/>
</dbReference>
<gene>
    <name evidence="5" type="ORF">DCS_04088</name>
</gene>
<feature type="domain" description="Carrier" evidence="4">
    <location>
        <begin position="576"/>
        <end position="659"/>
    </location>
</feature>
<dbReference type="Gene3D" id="3.40.50.12780">
    <property type="entry name" value="N-terminal domain of ligase-like"/>
    <property type="match status" value="1"/>
</dbReference>
<dbReference type="Pfam" id="PF07993">
    <property type="entry name" value="NAD_binding_4"/>
    <property type="match status" value="1"/>
</dbReference>
<sequence length="1067" mass="116714">MAVAETESVTVSAGGGTKPSPYGRRLVANIIDETAAREPSRPFVFAPRSSRAEHGWTAITFGQVANATNYVARLVAQVLSKETTGSDDDCPTLAYVGPSDIRYLIVMLACIKARCCAFFISPRNSPEAQLELLDKTSCRCFWYAPEFAAIVQPWIGDRQMAVAAVATPQEWLCATAEPFPYNRSYDDGRFDPLVVLHTSGTTGIPKPIVVRQGSIAVADRLRNLPEFDGADSLWKFSASRVRNMFVPLPLFHAAGLSTTLTLAALDGTPVTLGMPDQRLSADLAKHCLAHAPVDSAMLPPSIVDEISRSEDGLQQLKALRLVAFCGGNLSSAGGARLLKHGVHLCNVIGSTEAFPYALRHQPCPELWQYFILNSARMGAHWICRDPHERIYEMTFRRKNLRDPGDQPVFYTFPDLRDWSTGDLFKAHPTLPDHWMYYGRADDVIVLSNGEKLNPVSMEDRLTGHPSIRGALVVGQDRFQPALILEPIVAPKNDEERNALLEVIWPLVEEANKQAVAHGRIVRQLVALSDPLIPFPRAPKGTIRRAVTVKAYREHIDKLYEHVDNVDDRDLVPLNFADLVALTRSVTDLLAAELDVSTPHPDADFFALGLDSLQVMRLSNILRASSSAAGVVLDPDMLAPRVIYSNPTPHLLGSYLFAAAKNPRHDGRAENEKELEIRTLKRLVGQYASHLPPPVSGKPDPLDDGQTVLLTGSTGSLGAHLLHQLCALPKVQKVIALNRGRDGSASRQSSINAARGLSTDFTKVDFLAADLSLADLGLGTAKYEQLLSSADRVIHNAWPVHFNMCVASFEPHIRGVRHLVDFAHRAAKRVPVIFLSSISTVAAWKSADLVPEHRLDDDALPDMGYGRSKLAASRILDAASSGSGVPTVSIRMGQIAGPRGPRGVWNKQELMPTLVASSLHLGVLPRDVGGHDEVDWLPVEDAAGLVLDLSGVTVKVAVSDLNGYFHGVNPSKTTWTKLAAALEEYYAARIKLVSFEEWVAALEASAAATTDLSKNPAVKLLDTYKGILRTSRAVRLDMRRTMRRSPTVAMLGPVTPELMKLWCSQWDY</sequence>
<comment type="caution">
    <text evidence="5">The sequence shown here is derived from an EMBL/GenBank/DDBJ whole genome shotgun (WGS) entry which is preliminary data.</text>
</comment>
<evidence type="ECO:0000259" key="4">
    <source>
        <dbReference type="PROSITE" id="PS50075"/>
    </source>
</evidence>
<keyword evidence="6" id="KW-1185">Reference proteome</keyword>
<dbReference type="InterPro" id="IPR042099">
    <property type="entry name" value="ANL_N_sf"/>
</dbReference>
<dbReference type="GeneID" id="63716731"/>
<dbReference type="GO" id="GO:0031177">
    <property type="term" value="F:phosphopantetheine binding"/>
    <property type="evidence" value="ECO:0007669"/>
    <property type="project" value="InterPro"/>
</dbReference>
<keyword evidence="1" id="KW-0596">Phosphopantetheine</keyword>
<accession>A0A151GJ68</accession>
<evidence type="ECO:0000256" key="1">
    <source>
        <dbReference type="ARBA" id="ARBA00022450"/>
    </source>
</evidence>
<dbReference type="PROSITE" id="PS50075">
    <property type="entry name" value="CARRIER"/>
    <property type="match status" value="1"/>
</dbReference>
<name>A0A151GJ68_DRECN</name>
<dbReference type="PANTHER" id="PTHR43439">
    <property type="entry name" value="PHENYLACETATE-COENZYME A LIGASE"/>
    <property type="match status" value="1"/>
</dbReference>